<dbReference type="InterPro" id="IPR036188">
    <property type="entry name" value="FAD/NAD-bd_sf"/>
</dbReference>
<protein>
    <submittedName>
        <fullName evidence="8">Putative GMC oxidoreductase</fullName>
    </submittedName>
</protein>
<name>A0A1S9RZP3_PENBI</name>
<dbReference type="Pfam" id="PF05199">
    <property type="entry name" value="GMC_oxred_C"/>
    <property type="match status" value="1"/>
</dbReference>
<dbReference type="InterPro" id="IPR007867">
    <property type="entry name" value="GMC_OxRtase_C"/>
</dbReference>
<dbReference type="SUPFAM" id="SSF51905">
    <property type="entry name" value="FAD/NAD(P)-binding domain"/>
    <property type="match status" value="1"/>
</dbReference>
<feature type="domain" description="Glucose-methanol-choline oxidoreductase C-terminal" evidence="7">
    <location>
        <begin position="637"/>
        <end position="771"/>
    </location>
</feature>
<evidence type="ECO:0000259" key="7">
    <source>
        <dbReference type="Pfam" id="PF05199"/>
    </source>
</evidence>
<dbReference type="Gene3D" id="3.30.560.10">
    <property type="entry name" value="Glucose Oxidase, domain 3"/>
    <property type="match status" value="1"/>
</dbReference>
<evidence type="ECO:0000256" key="5">
    <source>
        <dbReference type="ARBA" id="ARBA00022512"/>
    </source>
</evidence>
<gene>
    <name evidence="8" type="ORF">PEBR_03491</name>
</gene>
<feature type="domain" description="Glucose-methanol-choline oxidoreductase N-terminal" evidence="6">
    <location>
        <begin position="264"/>
        <end position="531"/>
    </location>
</feature>
<evidence type="ECO:0000256" key="2">
    <source>
        <dbReference type="ARBA" id="ARBA00004496"/>
    </source>
</evidence>
<evidence type="ECO:0000256" key="1">
    <source>
        <dbReference type="ARBA" id="ARBA00004191"/>
    </source>
</evidence>
<keyword evidence="5" id="KW-0134">Cell wall</keyword>
<accession>A0A1S9RZP3</accession>
<dbReference type="InterPro" id="IPR012132">
    <property type="entry name" value="GMC_OxRdtase"/>
</dbReference>
<comment type="subcellular location">
    <subcellularLocation>
        <location evidence="2">Cytoplasm</location>
    </subcellularLocation>
    <subcellularLocation>
        <location evidence="1">Secreted</location>
        <location evidence="1">Cell wall</location>
    </subcellularLocation>
</comment>
<dbReference type="GO" id="GO:0050660">
    <property type="term" value="F:flavin adenine dinucleotide binding"/>
    <property type="evidence" value="ECO:0007669"/>
    <property type="project" value="InterPro"/>
</dbReference>
<dbReference type="Pfam" id="PF00732">
    <property type="entry name" value="GMC_oxred_N"/>
    <property type="match status" value="1"/>
</dbReference>
<evidence type="ECO:0000259" key="6">
    <source>
        <dbReference type="Pfam" id="PF00732"/>
    </source>
</evidence>
<evidence type="ECO:0000256" key="3">
    <source>
        <dbReference type="ARBA" id="ARBA00010790"/>
    </source>
</evidence>
<dbReference type="AlphaFoldDB" id="A0A1S9RZP3"/>
<proteinExistence type="inferred from homology"/>
<dbReference type="Proteomes" id="UP000190744">
    <property type="component" value="Unassembled WGS sequence"/>
</dbReference>
<dbReference type="InterPro" id="IPR000172">
    <property type="entry name" value="GMC_OxRdtase_N"/>
</dbReference>
<reference evidence="9" key="1">
    <citation type="submission" date="2015-09" db="EMBL/GenBank/DDBJ databases">
        <authorList>
            <person name="Fill T.P."/>
            <person name="Baretta J.F."/>
            <person name="de Almeida L.G."/>
            <person name="Rocha M."/>
            <person name="de Souza D.H."/>
            <person name="Malavazi I."/>
            <person name="Cerdeira L.T."/>
            <person name="Hong H."/>
            <person name="Samborskyy M."/>
            <person name="de Vasconcelos A.T."/>
            <person name="Leadlay P."/>
            <person name="Rodrigues-Filho E."/>
        </authorList>
    </citation>
    <scope>NUCLEOTIDE SEQUENCE [LARGE SCALE GENOMIC DNA]</scope>
    <source>
        <strain evidence="9">LaBioMMi 136</strain>
    </source>
</reference>
<dbReference type="PANTHER" id="PTHR11552">
    <property type="entry name" value="GLUCOSE-METHANOL-CHOLINE GMC OXIDOREDUCTASE"/>
    <property type="match status" value="1"/>
</dbReference>
<comment type="caution">
    <text evidence="8">The sequence shown here is derived from an EMBL/GenBank/DDBJ whole genome shotgun (WGS) entry which is preliminary data.</text>
</comment>
<dbReference type="SUPFAM" id="SSF54373">
    <property type="entry name" value="FAD-linked reductases, C-terminal domain"/>
    <property type="match status" value="1"/>
</dbReference>
<dbReference type="GO" id="GO:0005737">
    <property type="term" value="C:cytoplasm"/>
    <property type="evidence" value="ECO:0007669"/>
    <property type="project" value="UniProtKB-SubCell"/>
</dbReference>
<dbReference type="Gene3D" id="3.50.50.60">
    <property type="entry name" value="FAD/NAD(P)-binding domain"/>
    <property type="match status" value="1"/>
</dbReference>
<evidence type="ECO:0000313" key="8">
    <source>
        <dbReference type="EMBL" id="OOQ90740.1"/>
    </source>
</evidence>
<comment type="similarity">
    <text evidence="3">Belongs to the GMC oxidoreductase family.</text>
</comment>
<evidence type="ECO:0000256" key="4">
    <source>
        <dbReference type="ARBA" id="ARBA00022490"/>
    </source>
</evidence>
<keyword evidence="5" id="KW-0964">Secreted</keyword>
<organism evidence="8 9">
    <name type="scientific">Penicillium brasilianum</name>
    <dbReference type="NCBI Taxonomy" id="104259"/>
    <lineage>
        <taxon>Eukaryota</taxon>
        <taxon>Fungi</taxon>
        <taxon>Dikarya</taxon>
        <taxon>Ascomycota</taxon>
        <taxon>Pezizomycotina</taxon>
        <taxon>Eurotiomycetes</taxon>
        <taxon>Eurotiomycetidae</taxon>
        <taxon>Eurotiales</taxon>
        <taxon>Aspergillaceae</taxon>
        <taxon>Penicillium</taxon>
    </lineage>
</organism>
<dbReference type="EMBL" id="LJBN01000046">
    <property type="protein sequence ID" value="OOQ90740.1"/>
    <property type="molecule type" value="Genomic_DNA"/>
</dbReference>
<evidence type="ECO:0000313" key="9">
    <source>
        <dbReference type="Proteomes" id="UP000190744"/>
    </source>
</evidence>
<sequence length="786" mass="85402">MGYLGQIFAVIQDAPGQQPGNTIRVVDNNGADINGGFDGKFIWLVADFHDNKPSAISQIRIDIQDEQDNGRQDLAAGTGGKFRYLAWRTDGNEKITEVQLLRRQSPVSWETLRDLGFQDCMESRHVGFITQSRSFFILNMILPHLLGLLAATAGVAKAVNITGYEYVVVGSGAGGGPLAARLALAGHKTLLLEAGDDQGETYNYTIPAYSARASEDEKLAWNFFVHHYADDERQARDFKTTYKTPSGELYTGLNPPKDSKMMGTLYPRTGTLGGCTAHNALIAVYPHQSDFEYISTLTGDSSWSPDNMRKYFAKLEKNSYLLPGMEGHGYDGWLHTETAPLSIVLEDPQLLSMLTGGAFALGNLTDNVINIATLLAGDANADTTTRDTVSGYYQIPISTNDAHRNGAREFIIAVRDAKNADGTKKYPLDVRMNTHVTKVTFDETVNPPRATGVNFLDGQHLYKASPLSKTASAGIPGFASASREVIVAGGVYNSPQILKLSGIGPAKELKKFGIKVIKDLPGVGTNLQDHYEISVQGKIEEDFSCLNGCTFSIHDEADPCINRWETPVLGDHGIYSSPGLAATMLYKSSVTADDSFDIFCFGGPVNFRGYFPDYSINATDEHNWFTWAILKAHPRNTAGTVTLQSANPLDVPKITFNYFDTGVGDYDADLTALYEAIELARDAFKRQLVNITEVLPGAAVTSKEDVETYVKDSAWGHHASCTCPIGADDDPMAVLDSKFRVRGVSGLRVVDASVYPKIPGTFTAVSTYMVAEKAADEILSALAASS</sequence>
<keyword evidence="4" id="KW-0963">Cytoplasm</keyword>
<dbReference type="GO" id="GO:0016614">
    <property type="term" value="F:oxidoreductase activity, acting on CH-OH group of donors"/>
    <property type="evidence" value="ECO:0007669"/>
    <property type="project" value="InterPro"/>
</dbReference>
<dbReference type="PANTHER" id="PTHR11552:SF100">
    <property type="entry name" value="DEHYDROGENASE, PUTATIVE (AFU_ORTHOLOGUE AFUA_5G00630)-RELATED"/>
    <property type="match status" value="1"/>
</dbReference>